<accession>A0AA48M0K6</accession>
<dbReference type="EMBL" id="OY288114">
    <property type="protein sequence ID" value="CAJ0876164.1"/>
    <property type="molecule type" value="Genomic_DNA"/>
</dbReference>
<sequence>MFFLLKSLVCIALVLFALGWRGADRPEKPSHAGASARLREKAADEGGADLVQAGKDALIAAARDKCLSAPRDCAALLQRLPVPERAR</sequence>
<name>A0AA48M0K6_9ZZZZ</name>
<protein>
    <submittedName>
        <fullName evidence="1">Uncharacterized protein</fullName>
    </submittedName>
</protein>
<organism evidence="1">
    <name type="scientific">freshwater sediment metagenome</name>
    <dbReference type="NCBI Taxonomy" id="556182"/>
    <lineage>
        <taxon>unclassified sequences</taxon>
        <taxon>metagenomes</taxon>
        <taxon>ecological metagenomes</taxon>
    </lineage>
</organism>
<dbReference type="AlphaFoldDB" id="A0AA48M0K6"/>
<gene>
    <name evidence="1" type="ORF">AMST5_02760</name>
</gene>
<evidence type="ECO:0000313" key="1">
    <source>
        <dbReference type="EMBL" id="CAJ0876164.1"/>
    </source>
</evidence>
<reference evidence="1" key="1">
    <citation type="submission" date="2023-07" db="EMBL/GenBank/DDBJ databases">
        <authorList>
            <person name="Pelsma A.J. K."/>
        </authorList>
    </citation>
    <scope>NUCLEOTIDE SEQUENCE</scope>
</reference>
<proteinExistence type="predicted"/>